<keyword evidence="3" id="KW-1185">Reference proteome</keyword>
<name>A0A8J5YVC1_9ROSI</name>
<dbReference type="PANTHER" id="PTHR47127">
    <property type="entry name" value="10A19I.15"/>
    <property type="match status" value="1"/>
</dbReference>
<accession>A0A8J5YVC1</accession>
<organism evidence="2 3">
    <name type="scientific">Gossypium anomalum</name>
    <dbReference type="NCBI Taxonomy" id="47600"/>
    <lineage>
        <taxon>Eukaryota</taxon>
        <taxon>Viridiplantae</taxon>
        <taxon>Streptophyta</taxon>
        <taxon>Embryophyta</taxon>
        <taxon>Tracheophyta</taxon>
        <taxon>Spermatophyta</taxon>
        <taxon>Magnoliopsida</taxon>
        <taxon>eudicotyledons</taxon>
        <taxon>Gunneridae</taxon>
        <taxon>Pentapetalae</taxon>
        <taxon>rosids</taxon>
        <taxon>malvids</taxon>
        <taxon>Malvales</taxon>
        <taxon>Malvaceae</taxon>
        <taxon>Malvoideae</taxon>
        <taxon>Gossypium</taxon>
    </lineage>
</organism>
<dbReference type="AlphaFoldDB" id="A0A8J5YVC1"/>
<gene>
    <name evidence="2" type="ORF">CXB51_030526</name>
</gene>
<proteinExistence type="predicted"/>
<feature type="compositionally biased region" description="Polar residues" evidence="1">
    <location>
        <begin position="93"/>
        <end position="105"/>
    </location>
</feature>
<dbReference type="EMBL" id="JAHUZN010000011">
    <property type="protein sequence ID" value="KAG8476674.1"/>
    <property type="molecule type" value="Genomic_DNA"/>
</dbReference>
<reference evidence="2 3" key="1">
    <citation type="journal article" date="2021" name="bioRxiv">
        <title>The Gossypium anomalum genome as a resource for cotton improvement and evolutionary analysis of hybrid incompatibility.</title>
        <authorList>
            <person name="Grover C.E."/>
            <person name="Yuan D."/>
            <person name="Arick M.A."/>
            <person name="Miller E.R."/>
            <person name="Hu G."/>
            <person name="Peterson D.G."/>
            <person name="Wendel J.F."/>
            <person name="Udall J.A."/>
        </authorList>
    </citation>
    <scope>NUCLEOTIDE SEQUENCE [LARGE SCALE GENOMIC DNA]</scope>
    <source>
        <strain evidence="2">JFW-Udall</strain>
        <tissue evidence="2">Leaf</tissue>
    </source>
</reference>
<comment type="caution">
    <text evidence="2">The sequence shown here is derived from an EMBL/GenBank/DDBJ whole genome shotgun (WGS) entry which is preliminary data.</text>
</comment>
<evidence type="ECO:0000256" key="1">
    <source>
        <dbReference type="SAM" id="MobiDB-lite"/>
    </source>
</evidence>
<protein>
    <submittedName>
        <fullName evidence="2">Uncharacterized protein</fullName>
    </submittedName>
</protein>
<feature type="region of interest" description="Disordered" evidence="1">
    <location>
        <begin position="88"/>
        <end position="117"/>
    </location>
</feature>
<dbReference type="OrthoDB" id="1794984at2759"/>
<sequence>MGKSKEAILVDTIKGYLSKRLKQETSHLILSTHLHLLTLLKLYPKNSKLNVGFIAWTILLKEGNSRWLWFLTKKYQPEVLLDSEDSEADINSGKASSSAGTAQSRSRPRRKNVRASVENGHINNVMNALVKIADAIGKFISDDEVNATQLYEQVMSMEEFNEESLVAAFDHLMQHQKVAMK</sequence>
<evidence type="ECO:0000313" key="2">
    <source>
        <dbReference type="EMBL" id="KAG8476674.1"/>
    </source>
</evidence>
<dbReference type="Proteomes" id="UP000701853">
    <property type="component" value="Chromosome 11"/>
</dbReference>
<evidence type="ECO:0000313" key="3">
    <source>
        <dbReference type="Proteomes" id="UP000701853"/>
    </source>
</evidence>